<dbReference type="InterPro" id="IPR005828">
    <property type="entry name" value="MFS_sugar_transport-like"/>
</dbReference>
<feature type="compositionally biased region" description="Low complexity" evidence="7">
    <location>
        <begin position="782"/>
        <end position="791"/>
    </location>
</feature>
<evidence type="ECO:0000256" key="5">
    <source>
        <dbReference type="ARBA" id="ARBA00022989"/>
    </source>
</evidence>
<dbReference type="Proteomes" id="UP000000267">
    <property type="component" value="Unassembled WGS sequence"/>
</dbReference>
<feature type="transmembrane region" description="Helical" evidence="8">
    <location>
        <begin position="523"/>
        <end position="546"/>
    </location>
</feature>
<feature type="compositionally biased region" description="Low complexity" evidence="7">
    <location>
        <begin position="742"/>
        <end position="768"/>
    </location>
</feature>
<dbReference type="PROSITE" id="PS50850">
    <property type="entry name" value="MFS"/>
    <property type="match status" value="1"/>
</dbReference>
<evidence type="ECO:0000256" key="1">
    <source>
        <dbReference type="ARBA" id="ARBA00004141"/>
    </source>
</evidence>
<dbReference type="InterPro" id="IPR005829">
    <property type="entry name" value="Sugar_transporter_CS"/>
</dbReference>
<evidence type="ECO:0000256" key="7">
    <source>
        <dbReference type="SAM" id="MobiDB-lite"/>
    </source>
</evidence>
<dbReference type="FunFam" id="1.20.1250.20:FF:000134">
    <property type="entry name" value="MFS sugar transporter protein"/>
    <property type="match status" value="1"/>
</dbReference>
<dbReference type="KEGG" id="vpo:Kpol_1019p31"/>
<dbReference type="InterPro" id="IPR003663">
    <property type="entry name" value="Sugar/inositol_transpt"/>
</dbReference>
<feature type="region of interest" description="Disordered" evidence="7">
    <location>
        <begin position="813"/>
        <end position="833"/>
    </location>
</feature>
<keyword evidence="6 8" id="KW-0472">Membrane</keyword>
<dbReference type="AlphaFoldDB" id="A7TPC3"/>
<evidence type="ECO:0000256" key="3">
    <source>
        <dbReference type="ARBA" id="ARBA00022448"/>
    </source>
</evidence>
<comment type="similarity">
    <text evidence="2">Belongs to the major facilitator superfamily. Sugar transporter (TC 2.A.1.1) family.</text>
</comment>
<feature type="compositionally biased region" description="Polar residues" evidence="7">
    <location>
        <begin position="92"/>
        <end position="103"/>
    </location>
</feature>
<evidence type="ECO:0000256" key="4">
    <source>
        <dbReference type="ARBA" id="ARBA00022692"/>
    </source>
</evidence>
<dbReference type="Gene3D" id="1.20.1250.20">
    <property type="entry name" value="MFS general substrate transporter like domains"/>
    <property type="match status" value="1"/>
</dbReference>
<dbReference type="PROSITE" id="PS00217">
    <property type="entry name" value="SUGAR_TRANSPORT_2"/>
    <property type="match status" value="1"/>
</dbReference>
<keyword evidence="4 8" id="KW-0812">Transmembrane</keyword>
<dbReference type="STRING" id="436907.A7TPC3"/>
<evidence type="ECO:0000256" key="8">
    <source>
        <dbReference type="SAM" id="Phobius"/>
    </source>
</evidence>
<dbReference type="RefSeq" id="XP_001643768.1">
    <property type="nucleotide sequence ID" value="XM_001643718.1"/>
</dbReference>
<dbReference type="PROSITE" id="PS00216">
    <property type="entry name" value="SUGAR_TRANSPORT_1"/>
    <property type="match status" value="1"/>
</dbReference>
<dbReference type="InterPro" id="IPR036259">
    <property type="entry name" value="MFS_trans_sf"/>
</dbReference>
<sequence>MKNQETNEAELHFWSRLRRNIVDIFHGDDMLHIRQRKLDDEYGIEVVKDEQNIYSTLNPNVQTKHSLRLGDNFDKLTDNVEMKLQDKDMEDSSNSNSDPTPAETTHRIIDDCSSYDNTSILFGDPPQRQSNRVTILVGFFVAVGGFLYGYDTGLINSIVDMQYVREHFSSNHDNFTAEQLAIIVSFLSLGTFFGALTAPVISDRCGRKTVIILSTLIIFLTGNTIQISSNGVVLLVIGRVISGFSVGLISAVVPLYQSEAAIKYLRGAIISTFQWAITWGLLVSSAVSQATYTIDKAASYRIPIGLQYIWACFLGIGMFFLPESPRYYVLKDKLDKAASSLSFLRRVPVHDSGLLEELVEIKATYDYEMSFGSSTLLDCFRSSKTRPKQTLRMFTGILLQVFQQFSGINFIFYYGVNFFSRTGIENSYRISLITYAVNVAFTIPGLFLVDRVGRRNLLLYGGIGMAISNFIIAIVSFADEHVINNRVMIAFICIFIVCFTSSWGIIVWVLSAELYPLGVRSKCVAICAASNWLVNFICAFITPYIVNITSHTYTIGPRIFFLWGALNAVGVVVVYFTVYETKGLTLEEIDELFSECPNSISSPKWNKKIRERKLAKRNQHNGGKMRDYYYENNATPNVLTSSILENESEFQNRKIKHIKDFDGTFAMSVSEGTTKMAQSCHERQGTMSSTTDFDEFATNTVDLGNGFALNPYSRGPPSIPTDSSDESDESNEPGRDTTAATNNNGINKNNKNNNNNNINNNNNNNNNKSNDDDDDDDDDNRNNNNNYNNIHINNLHDYSNYLGQEIDYTRSFESTTTNPNLSRATTANQSIFE</sequence>
<dbReference type="InterPro" id="IPR050360">
    <property type="entry name" value="MFS_Sugar_Transporters"/>
</dbReference>
<keyword evidence="3" id="KW-0813">Transport</keyword>
<feature type="transmembrane region" description="Helical" evidence="8">
    <location>
        <begin position="133"/>
        <end position="150"/>
    </location>
</feature>
<dbReference type="eggNOG" id="KOG0254">
    <property type="taxonomic scope" value="Eukaryota"/>
</dbReference>
<feature type="transmembrane region" description="Helical" evidence="8">
    <location>
        <begin position="210"/>
        <end position="227"/>
    </location>
</feature>
<dbReference type="InParanoid" id="A7TPC3"/>
<keyword evidence="5 8" id="KW-1133">Transmembrane helix</keyword>
<organism evidence="11">
    <name type="scientific">Vanderwaltozyma polyspora (strain ATCC 22028 / DSM 70294 / BCRC 21397 / CBS 2163 / NBRC 10782 / NRRL Y-8283 / UCD 57-17)</name>
    <name type="common">Kluyveromyces polysporus</name>
    <dbReference type="NCBI Taxonomy" id="436907"/>
    <lineage>
        <taxon>Eukaryota</taxon>
        <taxon>Fungi</taxon>
        <taxon>Dikarya</taxon>
        <taxon>Ascomycota</taxon>
        <taxon>Saccharomycotina</taxon>
        <taxon>Saccharomycetes</taxon>
        <taxon>Saccharomycetales</taxon>
        <taxon>Saccharomycetaceae</taxon>
        <taxon>Vanderwaltozyma</taxon>
    </lineage>
</organism>
<dbReference type="NCBIfam" id="TIGR00879">
    <property type="entry name" value="SP"/>
    <property type="match status" value="1"/>
</dbReference>
<name>A7TPC3_VANPO</name>
<feature type="transmembrane region" description="Helical" evidence="8">
    <location>
        <begin position="180"/>
        <end position="198"/>
    </location>
</feature>
<dbReference type="GeneID" id="5544025"/>
<evidence type="ECO:0000256" key="2">
    <source>
        <dbReference type="ARBA" id="ARBA00010992"/>
    </source>
</evidence>
<feature type="domain" description="Major facilitator superfamily (MFS) profile" evidence="9">
    <location>
        <begin position="137"/>
        <end position="582"/>
    </location>
</feature>
<dbReference type="CDD" id="cd17356">
    <property type="entry name" value="MFS_HXT"/>
    <property type="match status" value="1"/>
</dbReference>
<evidence type="ECO:0000313" key="10">
    <source>
        <dbReference type="EMBL" id="EDO15910.1"/>
    </source>
</evidence>
<evidence type="ECO:0000259" key="9">
    <source>
        <dbReference type="PROSITE" id="PS50850"/>
    </source>
</evidence>
<dbReference type="OrthoDB" id="6612291at2759"/>
<feature type="transmembrane region" description="Helical" evidence="8">
    <location>
        <begin position="457"/>
        <end position="477"/>
    </location>
</feature>
<comment type="subcellular location">
    <subcellularLocation>
        <location evidence="1">Membrane</location>
        <topology evidence="1">Multi-pass membrane protein</topology>
    </subcellularLocation>
</comment>
<feature type="transmembrane region" description="Helical" evidence="8">
    <location>
        <begin position="428"/>
        <end position="450"/>
    </location>
</feature>
<evidence type="ECO:0000313" key="11">
    <source>
        <dbReference type="Proteomes" id="UP000000267"/>
    </source>
</evidence>
<reference evidence="10 11" key="1">
    <citation type="journal article" date="2007" name="Proc. Natl. Acad. Sci. U.S.A.">
        <title>Independent sorting-out of thousands of duplicated gene pairs in two yeast species descended from a whole-genome duplication.</title>
        <authorList>
            <person name="Scannell D.R."/>
            <person name="Frank A.C."/>
            <person name="Conant G.C."/>
            <person name="Byrne K.P."/>
            <person name="Woolfit M."/>
            <person name="Wolfe K.H."/>
        </authorList>
    </citation>
    <scope>NUCLEOTIDE SEQUENCE [LARGE SCALE GENOMIC DNA]</scope>
    <source>
        <strain evidence="11">ATCC 22028 / DSM 70294 / BCRC 21397 / CBS 2163 / NBRC 10782 / NRRL Y-8283 / UCD 57-17</strain>
    </source>
</reference>
<feature type="transmembrane region" description="Helical" evidence="8">
    <location>
        <begin position="233"/>
        <end position="256"/>
    </location>
</feature>
<dbReference type="GO" id="GO:0005351">
    <property type="term" value="F:carbohydrate:proton symporter activity"/>
    <property type="evidence" value="ECO:0007669"/>
    <property type="project" value="TreeGrafter"/>
</dbReference>
<dbReference type="FunCoup" id="A7TPC3">
    <property type="interactions" value="290"/>
</dbReference>
<dbReference type="PRINTS" id="PR00171">
    <property type="entry name" value="SUGRTRNSPORT"/>
</dbReference>
<feature type="transmembrane region" description="Helical" evidence="8">
    <location>
        <begin position="300"/>
        <end position="321"/>
    </location>
</feature>
<dbReference type="PANTHER" id="PTHR48022">
    <property type="entry name" value="PLASTIDIC GLUCOSE TRANSPORTER 4"/>
    <property type="match status" value="1"/>
</dbReference>
<protein>
    <recommendedName>
        <fullName evidence="9">Major facilitator superfamily (MFS) profile domain-containing protein</fullName>
    </recommendedName>
</protein>
<feature type="region of interest" description="Disordered" evidence="7">
    <location>
        <begin position="707"/>
        <end position="791"/>
    </location>
</feature>
<dbReference type="InterPro" id="IPR020846">
    <property type="entry name" value="MFS_dom"/>
</dbReference>
<gene>
    <name evidence="10" type="ORF">Kpol_1019p31</name>
</gene>
<dbReference type="Pfam" id="PF00083">
    <property type="entry name" value="Sugar_tr"/>
    <property type="match status" value="1"/>
</dbReference>
<evidence type="ECO:0000256" key="6">
    <source>
        <dbReference type="ARBA" id="ARBA00023136"/>
    </source>
</evidence>
<feature type="transmembrane region" description="Helical" evidence="8">
    <location>
        <begin position="558"/>
        <end position="578"/>
    </location>
</feature>
<feature type="transmembrane region" description="Helical" evidence="8">
    <location>
        <begin position="391"/>
        <end position="416"/>
    </location>
</feature>
<feature type="transmembrane region" description="Helical" evidence="8">
    <location>
        <begin position="268"/>
        <end position="288"/>
    </location>
</feature>
<dbReference type="SUPFAM" id="SSF103473">
    <property type="entry name" value="MFS general substrate transporter"/>
    <property type="match status" value="1"/>
</dbReference>
<dbReference type="PhylomeDB" id="A7TPC3"/>
<accession>A7TPC3</accession>
<dbReference type="EMBL" id="DS480440">
    <property type="protein sequence ID" value="EDO15910.1"/>
    <property type="molecule type" value="Genomic_DNA"/>
</dbReference>
<feature type="transmembrane region" description="Helical" evidence="8">
    <location>
        <begin position="489"/>
        <end position="511"/>
    </location>
</feature>
<dbReference type="HOGENOM" id="CLU_001265_42_0_1"/>
<feature type="region of interest" description="Disordered" evidence="7">
    <location>
        <begin position="85"/>
        <end position="105"/>
    </location>
</feature>
<dbReference type="PANTHER" id="PTHR48022:SF16">
    <property type="entry name" value="HIGH GLUCOSE SENSOR RGT2-RELATED"/>
    <property type="match status" value="1"/>
</dbReference>
<keyword evidence="11" id="KW-1185">Reference proteome</keyword>
<dbReference type="OMA" id="QARNTHD"/>
<dbReference type="GO" id="GO:0016020">
    <property type="term" value="C:membrane"/>
    <property type="evidence" value="ECO:0007669"/>
    <property type="project" value="UniProtKB-SubCell"/>
</dbReference>
<proteinExistence type="inferred from homology"/>